<reference evidence="4" key="1">
    <citation type="submission" date="2023-08" db="EMBL/GenBank/DDBJ databases">
        <authorList>
            <person name="Messyasz A."/>
            <person name="Mannisto M.K."/>
            <person name="Kerkhof L.J."/>
            <person name="Haggblom M."/>
        </authorList>
    </citation>
    <scope>NUCLEOTIDE SEQUENCE</scope>
    <source>
        <strain evidence="4">X5P6</strain>
    </source>
</reference>
<dbReference type="CDD" id="cd13844">
    <property type="entry name" value="CuRO_1_BOD_CotA_like"/>
    <property type="match status" value="1"/>
</dbReference>
<sequence>MSPTRRTILQQLSALGALTAPPLALASRLLQNHDSGMSMPGMVSTPQSDRPAINGYSLTPFVDELPLFERAKPVSSLHPHNFRITMREIQAKAHRDIPSTLMWSYGDTPLAPLIDVRTHQPLQVEWVNHLPTQHFLPIDHSLHGCGHDVPEVRTCVHLHGGRTPSKDDGFPEDWFVPGKSHIATYPLLQDATALWYHDHAMGLNRLNTYAGLFGMVLLRDDAEDALNLPSGKYEVPLLIYDRQFTTDGQLFYPDSGDPEHPWVPEFGGSCILLNGKMRPFLEVEPRLYRFRLLNTANSSFFNLTLTNRQPFHQIGSDQGLLPAPVKITNLLIAPAERADLLIDFSQAAGQKIHIINGAVQILEFRVAAKSSQIASVSQSSKTSHVPNGISTSDSIPSTLRTIDRIPESAATVTRTVTLHEYFDKIGNSMLMLLNNKPWHEPVTETPRLNSTEIWEFINLTEDTHPMHLHLVRFQVLDRRAFDVFKYQNNQGTRYLAAATPPDANEQGWKDTVHCPPATITRIIVRFEGYPGKYLYHCHILEHEANDMMRPFEVIA</sequence>
<reference evidence="4" key="2">
    <citation type="journal article" date="2024" name="Environ. Microbiol.">
        <title>Genome analysis and description of Tunturibacter gen. nov. expands the diversity of Terriglobia in tundra soils.</title>
        <authorList>
            <person name="Messyasz A."/>
            <person name="Mannisto M.K."/>
            <person name="Kerkhof L.J."/>
            <person name="Haggblom M.M."/>
        </authorList>
    </citation>
    <scope>NUCLEOTIDE SEQUENCE</scope>
    <source>
        <strain evidence="4">X5P6</strain>
    </source>
</reference>
<dbReference type="InterPro" id="IPR011706">
    <property type="entry name" value="Cu-oxidase_C"/>
</dbReference>
<dbReference type="GO" id="GO:0016491">
    <property type="term" value="F:oxidoreductase activity"/>
    <property type="evidence" value="ECO:0007669"/>
    <property type="project" value="InterPro"/>
</dbReference>
<dbReference type="InterPro" id="IPR011707">
    <property type="entry name" value="Cu-oxidase-like_N"/>
</dbReference>
<keyword evidence="1" id="KW-0732">Signal</keyword>
<dbReference type="EMBL" id="CP132942">
    <property type="protein sequence ID" value="XCB33702.1"/>
    <property type="molecule type" value="Genomic_DNA"/>
</dbReference>
<organism evidence="4">
    <name type="scientific">Tunturiibacter psychrotolerans</name>
    <dbReference type="NCBI Taxonomy" id="3069686"/>
    <lineage>
        <taxon>Bacteria</taxon>
        <taxon>Pseudomonadati</taxon>
        <taxon>Acidobacteriota</taxon>
        <taxon>Terriglobia</taxon>
        <taxon>Terriglobales</taxon>
        <taxon>Acidobacteriaceae</taxon>
        <taxon>Tunturiibacter</taxon>
    </lineage>
</organism>
<dbReference type="AlphaFoldDB" id="A0AAU7ZRX4"/>
<name>A0AAU7ZRX4_9BACT</name>
<protein>
    <submittedName>
        <fullName evidence="4">Multicopper oxidase</fullName>
    </submittedName>
</protein>
<dbReference type="PANTHER" id="PTHR48267">
    <property type="entry name" value="CUPREDOXIN SUPERFAMILY PROTEIN"/>
    <property type="match status" value="1"/>
</dbReference>
<dbReference type="InterPro" id="IPR006311">
    <property type="entry name" value="TAT_signal"/>
</dbReference>
<evidence type="ECO:0000313" key="4">
    <source>
        <dbReference type="EMBL" id="XCB33702.1"/>
    </source>
</evidence>
<evidence type="ECO:0000259" key="3">
    <source>
        <dbReference type="Pfam" id="PF07732"/>
    </source>
</evidence>
<dbReference type="CDD" id="cd13868">
    <property type="entry name" value="CuRO_2_CotA_like"/>
    <property type="match status" value="1"/>
</dbReference>
<dbReference type="InterPro" id="IPR045087">
    <property type="entry name" value="Cu-oxidase_fam"/>
</dbReference>
<dbReference type="SUPFAM" id="SSF49503">
    <property type="entry name" value="Cupredoxins"/>
    <property type="match status" value="3"/>
</dbReference>
<dbReference type="GO" id="GO:0005507">
    <property type="term" value="F:copper ion binding"/>
    <property type="evidence" value="ECO:0007669"/>
    <property type="project" value="InterPro"/>
</dbReference>
<dbReference type="Pfam" id="PF07732">
    <property type="entry name" value="Cu-oxidase_3"/>
    <property type="match status" value="1"/>
</dbReference>
<dbReference type="Gene3D" id="2.60.40.420">
    <property type="entry name" value="Cupredoxins - blue copper proteins"/>
    <property type="match status" value="3"/>
</dbReference>
<dbReference type="RefSeq" id="WP_353064545.1">
    <property type="nucleotide sequence ID" value="NZ_CP132942.1"/>
</dbReference>
<dbReference type="PANTHER" id="PTHR48267:SF1">
    <property type="entry name" value="BILIRUBIN OXIDASE"/>
    <property type="match status" value="1"/>
</dbReference>
<feature type="domain" description="Plastocyanin-like" evidence="2">
    <location>
        <begin position="428"/>
        <end position="553"/>
    </location>
</feature>
<feature type="signal peptide" evidence="1">
    <location>
        <begin position="1"/>
        <end position="26"/>
    </location>
</feature>
<dbReference type="PROSITE" id="PS51318">
    <property type="entry name" value="TAT"/>
    <property type="match status" value="1"/>
</dbReference>
<gene>
    <name evidence="4" type="ORF">RBB77_02110</name>
</gene>
<feature type="chain" id="PRO_5043817969" evidence="1">
    <location>
        <begin position="27"/>
        <end position="555"/>
    </location>
</feature>
<dbReference type="KEGG" id="tpsc:RBB77_02110"/>
<dbReference type="Pfam" id="PF07731">
    <property type="entry name" value="Cu-oxidase_2"/>
    <property type="match status" value="1"/>
</dbReference>
<proteinExistence type="predicted"/>
<feature type="domain" description="Plastocyanin-like" evidence="3">
    <location>
        <begin position="153"/>
        <end position="221"/>
    </location>
</feature>
<dbReference type="InterPro" id="IPR008972">
    <property type="entry name" value="Cupredoxin"/>
</dbReference>
<evidence type="ECO:0000256" key="1">
    <source>
        <dbReference type="SAM" id="SignalP"/>
    </source>
</evidence>
<dbReference type="CDD" id="cd13891">
    <property type="entry name" value="CuRO_3_CotA_like"/>
    <property type="match status" value="1"/>
</dbReference>
<accession>A0AAU7ZRX4</accession>
<evidence type="ECO:0000259" key="2">
    <source>
        <dbReference type="Pfam" id="PF07731"/>
    </source>
</evidence>